<organism evidence="1 2">
    <name type="scientific">Streblomastix strix</name>
    <dbReference type="NCBI Taxonomy" id="222440"/>
    <lineage>
        <taxon>Eukaryota</taxon>
        <taxon>Metamonada</taxon>
        <taxon>Preaxostyla</taxon>
        <taxon>Oxymonadida</taxon>
        <taxon>Streblomastigidae</taxon>
        <taxon>Streblomastix</taxon>
    </lineage>
</organism>
<gene>
    <name evidence="1" type="ORF">EZS28_014968</name>
</gene>
<accession>A0A5J4W3Z8</accession>
<dbReference type="EMBL" id="SNRW01003561">
    <property type="protein sequence ID" value="KAA6389505.1"/>
    <property type="molecule type" value="Genomic_DNA"/>
</dbReference>
<comment type="caution">
    <text evidence="1">The sequence shown here is derived from an EMBL/GenBank/DDBJ whole genome shotgun (WGS) entry which is preliminary data.</text>
</comment>
<name>A0A5J4W3Z8_9EUKA</name>
<dbReference type="OrthoDB" id="6741597at2759"/>
<dbReference type="AlphaFoldDB" id="A0A5J4W3Z8"/>
<evidence type="ECO:0000313" key="2">
    <source>
        <dbReference type="Proteomes" id="UP000324800"/>
    </source>
</evidence>
<proteinExistence type="predicted"/>
<evidence type="ECO:0000313" key="1">
    <source>
        <dbReference type="EMBL" id="KAA6389505.1"/>
    </source>
</evidence>
<dbReference type="Proteomes" id="UP000324800">
    <property type="component" value="Unassembled WGS sequence"/>
</dbReference>
<sequence length="418" mass="48056">MPKENSNFKNLSARKKGPFRIVRQERIEELLLGQVAEVDSRDIADKLRKLTKKLLSNFVRKVMNKLKKGGILSIHSNTIAEICHASKAIVSRINHENERKTDEKKKTQKLDESQENAIFAYAILERLDRKALQIAEFPSIVKEPFDVEISRIQPRYFALRHSYEISIVKCQPEEYGRMKVEEADIRKYLDNLDEHVEEVKHEYRYVNASVQVVKQPVPMLAVVENPDKQALLQKDINPSRNAVIMGSDTVNINAELFMELALLCLFHMSKSGKRDFIVRTNELYYCLIIAQFMLLMSLKQRFFQPCDLLTFCVLKKNINRTRGAVTKLTPESNVYNIIDAHSKAPSLGTTQTAFKMAGIGHKVKADKLVASVMTKALNKILNKVESDNLIASRPRTPPKRRGTKKCIWIRQQNRHGNR</sequence>
<protein>
    <submittedName>
        <fullName evidence="1">Uncharacterized protein</fullName>
    </submittedName>
</protein>
<reference evidence="1 2" key="1">
    <citation type="submission" date="2019-03" db="EMBL/GenBank/DDBJ databases">
        <title>Single cell metagenomics reveals metabolic interactions within the superorganism composed of flagellate Streblomastix strix and complex community of Bacteroidetes bacteria on its surface.</title>
        <authorList>
            <person name="Treitli S.C."/>
            <person name="Kolisko M."/>
            <person name="Husnik F."/>
            <person name="Keeling P."/>
            <person name="Hampl V."/>
        </authorList>
    </citation>
    <scope>NUCLEOTIDE SEQUENCE [LARGE SCALE GENOMIC DNA]</scope>
    <source>
        <strain evidence="1">ST1C</strain>
    </source>
</reference>